<dbReference type="Proteomes" id="UP000199149">
    <property type="component" value="Unassembled WGS sequence"/>
</dbReference>
<comment type="subcellular location">
    <subcellularLocation>
        <location evidence="1">Cell membrane</location>
        <topology evidence="1">Multi-pass membrane protein</topology>
    </subcellularLocation>
</comment>
<keyword evidence="8" id="KW-1185">Reference proteome</keyword>
<evidence type="ECO:0000256" key="6">
    <source>
        <dbReference type="SAM" id="Phobius"/>
    </source>
</evidence>
<evidence type="ECO:0000313" key="7">
    <source>
        <dbReference type="EMBL" id="SFN39295.1"/>
    </source>
</evidence>
<feature type="transmembrane region" description="Helical" evidence="6">
    <location>
        <begin position="86"/>
        <end position="106"/>
    </location>
</feature>
<organism evidence="7 8">
    <name type="scientific">Algoriella xinjiangensis</name>
    <dbReference type="NCBI Taxonomy" id="684065"/>
    <lineage>
        <taxon>Bacteria</taxon>
        <taxon>Pseudomonadati</taxon>
        <taxon>Bacteroidota</taxon>
        <taxon>Flavobacteriia</taxon>
        <taxon>Flavobacteriales</taxon>
        <taxon>Weeksellaceae</taxon>
        <taxon>Algoriella</taxon>
    </lineage>
</organism>
<feature type="transmembrane region" description="Helical" evidence="6">
    <location>
        <begin position="254"/>
        <end position="276"/>
    </location>
</feature>
<dbReference type="STRING" id="684065.SAMN05421738_111117"/>
<keyword evidence="3 6" id="KW-0812">Transmembrane</keyword>
<gene>
    <name evidence="7" type="ORF">SAMN05421738_111117</name>
</gene>
<evidence type="ECO:0000256" key="1">
    <source>
        <dbReference type="ARBA" id="ARBA00004651"/>
    </source>
</evidence>
<evidence type="ECO:0000256" key="2">
    <source>
        <dbReference type="ARBA" id="ARBA00022475"/>
    </source>
</evidence>
<feature type="transmembrane region" description="Helical" evidence="6">
    <location>
        <begin position="42"/>
        <end position="65"/>
    </location>
</feature>
<feature type="transmembrane region" description="Helical" evidence="6">
    <location>
        <begin position="211"/>
        <end position="234"/>
    </location>
</feature>
<feature type="transmembrane region" description="Helical" evidence="6">
    <location>
        <begin position="383"/>
        <end position="400"/>
    </location>
</feature>
<dbReference type="InterPro" id="IPR050833">
    <property type="entry name" value="Poly_Biosynth_Transport"/>
</dbReference>
<dbReference type="PANTHER" id="PTHR30250:SF11">
    <property type="entry name" value="O-ANTIGEN TRANSPORTER-RELATED"/>
    <property type="match status" value="1"/>
</dbReference>
<reference evidence="8" key="1">
    <citation type="submission" date="2016-10" db="EMBL/GenBank/DDBJ databases">
        <authorList>
            <person name="Varghese N."/>
            <person name="Submissions S."/>
        </authorList>
    </citation>
    <scope>NUCLEOTIDE SEQUENCE [LARGE SCALE GENOMIC DNA]</scope>
    <source>
        <strain evidence="8">XJ109</strain>
    </source>
</reference>
<feature type="transmembrane region" description="Helical" evidence="6">
    <location>
        <begin position="288"/>
        <end position="307"/>
    </location>
</feature>
<proteinExistence type="predicted"/>
<dbReference type="RefSeq" id="WP_092908835.1">
    <property type="nucleotide sequence ID" value="NZ_FOUZ01000011.1"/>
</dbReference>
<dbReference type="EMBL" id="FOUZ01000011">
    <property type="protein sequence ID" value="SFN39295.1"/>
    <property type="molecule type" value="Genomic_DNA"/>
</dbReference>
<keyword evidence="2" id="KW-1003">Cell membrane</keyword>
<dbReference type="GO" id="GO:0005886">
    <property type="term" value="C:plasma membrane"/>
    <property type="evidence" value="ECO:0007669"/>
    <property type="project" value="UniProtKB-SubCell"/>
</dbReference>
<dbReference type="PANTHER" id="PTHR30250">
    <property type="entry name" value="PST FAMILY PREDICTED COLANIC ACID TRANSPORTER"/>
    <property type="match status" value="1"/>
</dbReference>
<keyword evidence="5 6" id="KW-0472">Membrane</keyword>
<sequence>MNKSILNNLSFSFVAQILSVIVSLIFSLGITKVLDVENYGYWQLFILYSNYAGFFHLGICDGLYLKLGGRKLERINQFNFTNQLSFFLIFEILVSILFLLGLFVTTADPIKFHLLLFIVPYIIIANVQTYLSYVLLATNKIEVYSKSVFIEKIFIIVILILLFFLKKIEVNVLIYVYLLAKTFSILYLVFQIRSVVESKGFLNYRVINLRMLWKYALIGIPLMFSNILSTLLIGSNRLLTENKYGIIAFSKLSFSISLVFLFIVFVSQLGIVLFPLLRRMNNENRKLVFYWINNNLTLLFIFCMLFYYPLVEFVKYFVPNYYESTRYLSLMLPICIFEGKFQILYNTMYKVLKKQKTIFILNLLSLVISIALTYTALFWFDSIIFSIYTLVIIIVLRSILSEIMLYRFLKMNKYNLIGEALVMTLFFIIINLQCTFWISFICYFSLLVTYILVKYFRNEINFKFNPINSKN</sequence>
<keyword evidence="4 6" id="KW-1133">Transmembrane helix</keyword>
<evidence type="ECO:0000256" key="4">
    <source>
        <dbReference type="ARBA" id="ARBA00022989"/>
    </source>
</evidence>
<evidence type="ECO:0000313" key="8">
    <source>
        <dbReference type="Proteomes" id="UP000199149"/>
    </source>
</evidence>
<feature type="transmembrane region" description="Helical" evidence="6">
    <location>
        <begin position="172"/>
        <end position="190"/>
    </location>
</feature>
<feature type="transmembrane region" description="Helical" evidence="6">
    <location>
        <begin position="327"/>
        <end position="345"/>
    </location>
</feature>
<feature type="transmembrane region" description="Helical" evidence="6">
    <location>
        <begin position="9"/>
        <end position="30"/>
    </location>
</feature>
<evidence type="ECO:0008006" key="9">
    <source>
        <dbReference type="Google" id="ProtNLM"/>
    </source>
</evidence>
<dbReference type="AlphaFoldDB" id="A0A1I4YMM5"/>
<evidence type="ECO:0000256" key="5">
    <source>
        <dbReference type="ARBA" id="ARBA00023136"/>
    </source>
</evidence>
<feature type="transmembrane region" description="Helical" evidence="6">
    <location>
        <begin position="357"/>
        <end position="377"/>
    </location>
</feature>
<feature type="transmembrane region" description="Helical" evidence="6">
    <location>
        <begin position="148"/>
        <end position="166"/>
    </location>
</feature>
<feature type="transmembrane region" description="Helical" evidence="6">
    <location>
        <begin position="436"/>
        <end position="453"/>
    </location>
</feature>
<dbReference type="OrthoDB" id="385011at2"/>
<name>A0A1I4YMM5_9FLAO</name>
<protein>
    <recommendedName>
        <fullName evidence="9">Membrane protein involved in the export of O-antigen and teichoic acid</fullName>
    </recommendedName>
</protein>
<feature type="transmembrane region" description="Helical" evidence="6">
    <location>
        <begin position="112"/>
        <end position="136"/>
    </location>
</feature>
<accession>A0A1I4YMM5</accession>
<evidence type="ECO:0000256" key="3">
    <source>
        <dbReference type="ARBA" id="ARBA00022692"/>
    </source>
</evidence>
<feature type="transmembrane region" description="Helical" evidence="6">
    <location>
        <begin position="412"/>
        <end position="430"/>
    </location>
</feature>